<evidence type="ECO:0000256" key="8">
    <source>
        <dbReference type="PIRSR" id="PIRSR602481-2"/>
    </source>
</evidence>
<dbReference type="KEGG" id="pms:KNP414_07808"/>
<organism evidence="9 10">
    <name type="scientific">Paenibacillus mucilaginosus (strain KNP414)</name>
    <dbReference type="NCBI Taxonomy" id="1036673"/>
    <lineage>
        <taxon>Bacteria</taxon>
        <taxon>Bacillati</taxon>
        <taxon>Bacillota</taxon>
        <taxon>Bacilli</taxon>
        <taxon>Bacillales</taxon>
        <taxon>Paenibacillaceae</taxon>
        <taxon>Paenibacillus</taxon>
    </lineage>
</organism>
<feature type="binding site" evidence="8">
    <location>
        <position position="91"/>
    </location>
    <ligand>
        <name>Fe cation</name>
        <dbReference type="ChEBI" id="CHEBI:24875"/>
    </ligand>
</feature>
<protein>
    <submittedName>
        <fullName evidence="9">FUR family transcriptional regulator</fullName>
    </submittedName>
</protein>
<keyword evidence="7" id="KW-0479">Metal-binding</keyword>
<dbReference type="CDD" id="cd07153">
    <property type="entry name" value="Fur_like"/>
    <property type="match status" value="1"/>
</dbReference>
<gene>
    <name evidence="9" type="ordered locus">KNP414_07808</name>
</gene>
<dbReference type="InterPro" id="IPR043135">
    <property type="entry name" value="Fur_C"/>
</dbReference>
<dbReference type="Gene3D" id="1.10.10.10">
    <property type="entry name" value="Winged helix-like DNA-binding domain superfamily/Winged helix DNA-binding domain"/>
    <property type="match status" value="1"/>
</dbReference>
<evidence type="ECO:0000256" key="6">
    <source>
        <dbReference type="ARBA" id="ARBA00023163"/>
    </source>
</evidence>
<keyword evidence="4" id="KW-0805">Transcription regulation</keyword>
<keyword evidence="5" id="KW-0238">DNA-binding</keyword>
<accession>F8FGZ3</accession>
<dbReference type="GO" id="GO:0003700">
    <property type="term" value="F:DNA-binding transcription factor activity"/>
    <property type="evidence" value="ECO:0007669"/>
    <property type="project" value="InterPro"/>
</dbReference>
<dbReference type="HOGENOM" id="CLU_096072_4_2_9"/>
<name>F8FGZ3_PAEMK</name>
<comment type="cofactor">
    <cofactor evidence="7">
        <name>Zn(2+)</name>
        <dbReference type="ChEBI" id="CHEBI:29105"/>
    </cofactor>
    <text evidence="7">Binds 1 zinc ion per subunit.</text>
</comment>
<dbReference type="InterPro" id="IPR036390">
    <property type="entry name" value="WH_DNA-bd_sf"/>
</dbReference>
<evidence type="ECO:0000313" key="10">
    <source>
        <dbReference type="Proteomes" id="UP000006620"/>
    </source>
</evidence>
<keyword evidence="2" id="KW-0678">Repressor</keyword>
<dbReference type="Gene3D" id="3.30.1490.190">
    <property type="match status" value="1"/>
</dbReference>
<dbReference type="GO" id="GO:1900376">
    <property type="term" value="P:regulation of secondary metabolite biosynthetic process"/>
    <property type="evidence" value="ECO:0007669"/>
    <property type="project" value="TreeGrafter"/>
</dbReference>
<reference evidence="9 10" key="2">
    <citation type="journal article" date="2013" name="Genome Announc.">
        <title>Genome Sequence of Growth-Improving Paenibacillus mucilaginosus Strain KNP414.</title>
        <authorList>
            <person name="Lu J.J."/>
            <person name="Wang J.F."/>
            <person name="Hu X.F."/>
        </authorList>
    </citation>
    <scope>NUCLEOTIDE SEQUENCE [LARGE SCALE GENOMIC DNA]</scope>
    <source>
        <strain evidence="9 10">KNP414</strain>
    </source>
</reference>
<dbReference type="PANTHER" id="PTHR33202:SF7">
    <property type="entry name" value="FERRIC UPTAKE REGULATION PROTEIN"/>
    <property type="match status" value="1"/>
</dbReference>
<evidence type="ECO:0000313" key="9">
    <source>
        <dbReference type="EMBL" id="AEI46294.1"/>
    </source>
</evidence>
<dbReference type="SUPFAM" id="SSF46785">
    <property type="entry name" value="Winged helix' DNA-binding domain"/>
    <property type="match status" value="1"/>
</dbReference>
<feature type="binding site" evidence="7">
    <location>
        <position position="97"/>
    </location>
    <ligand>
        <name>Zn(2+)</name>
        <dbReference type="ChEBI" id="CHEBI:29105"/>
    </ligand>
</feature>
<feature type="binding site" evidence="7">
    <location>
        <position position="100"/>
    </location>
    <ligand>
        <name>Zn(2+)</name>
        <dbReference type="ChEBI" id="CHEBI:29105"/>
    </ligand>
</feature>
<dbReference type="Proteomes" id="UP000006620">
    <property type="component" value="Chromosome"/>
</dbReference>
<feature type="binding site" evidence="7">
    <location>
        <position position="141"/>
    </location>
    <ligand>
        <name>Zn(2+)</name>
        <dbReference type="ChEBI" id="CHEBI:29105"/>
    </ligand>
</feature>
<dbReference type="InterPro" id="IPR002481">
    <property type="entry name" value="FUR"/>
</dbReference>
<sequence>MTILLKDASQAMVRSGTRMTAQRQLILEYLFEKLSHPSAEEIHKAIYKDYPKVVSITTIYNNLRTLKELGLVREFYLLNSGVARYDIRLGHHHHLVCGECGRIEDWLGPAPSPVQPGAPLGDHGFLPESFTMEIRGTCQSCANSGGKAQPRAV</sequence>
<keyword evidence="8" id="KW-0408">Iron</keyword>
<evidence type="ECO:0000256" key="3">
    <source>
        <dbReference type="ARBA" id="ARBA00022833"/>
    </source>
</evidence>
<dbReference type="Pfam" id="PF01475">
    <property type="entry name" value="FUR"/>
    <property type="match status" value="1"/>
</dbReference>
<comment type="similarity">
    <text evidence="1">Belongs to the Fur family.</text>
</comment>
<proteinExistence type="inferred from homology"/>
<evidence type="ECO:0000256" key="7">
    <source>
        <dbReference type="PIRSR" id="PIRSR602481-1"/>
    </source>
</evidence>
<evidence type="ECO:0000256" key="4">
    <source>
        <dbReference type="ARBA" id="ARBA00023015"/>
    </source>
</evidence>
<keyword evidence="3 7" id="KW-0862">Zinc</keyword>
<evidence type="ECO:0000256" key="1">
    <source>
        <dbReference type="ARBA" id="ARBA00007957"/>
    </source>
</evidence>
<evidence type="ECO:0000256" key="2">
    <source>
        <dbReference type="ARBA" id="ARBA00022491"/>
    </source>
</evidence>
<dbReference type="GO" id="GO:0008270">
    <property type="term" value="F:zinc ion binding"/>
    <property type="evidence" value="ECO:0007669"/>
    <property type="project" value="TreeGrafter"/>
</dbReference>
<dbReference type="PATRIC" id="fig|1036673.3.peg.7281"/>
<dbReference type="InterPro" id="IPR036388">
    <property type="entry name" value="WH-like_DNA-bd_sf"/>
</dbReference>
<dbReference type="AlphaFoldDB" id="F8FGZ3"/>
<dbReference type="GO" id="GO:0000976">
    <property type="term" value="F:transcription cis-regulatory region binding"/>
    <property type="evidence" value="ECO:0007669"/>
    <property type="project" value="TreeGrafter"/>
</dbReference>
<comment type="cofactor">
    <cofactor evidence="8">
        <name>Mn(2+)</name>
        <dbReference type="ChEBI" id="CHEBI:29035"/>
    </cofactor>
    <cofactor evidence="8">
        <name>Fe(2+)</name>
        <dbReference type="ChEBI" id="CHEBI:29033"/>
    </cofactor>
    <text evidence="8">Binds 1 Mn(2+) or Fe(2+) ion per subunit.</text>
</comment>
<dbReference type="EMBL" id="CP002869">
    <property type="protein sequence ID" value="AEI46294.1"/>
    <property type="molecule type" value="Genomic_DNA"/>
</dbReference>
<feature type="binding site" evidence="7">
    <location>
        <position position="138"/>
    </location>
    <ligand>
        <name>Zn(2+)</name>
        <dbReference type="ChEBI" id="CHEBI:29105"/>
    </ligand>
</feature>
<dbReference type="GO" id="GO:0045892">
    <property type="term" value="P:negative regulation of DNA-templated transcription"/>
    <property type="evidence" value="ECO:0007669"/>
    <property type="project" value="TreeGrafter"/>
</dbReference>
<dbReference type="RefSeq" id="WP_013921441.1">
    <property type="nucleotide sequence ID" value="NC_015690.1"/>
</dbReference>
<dbReference type="PANTHER" id="PTHR33202">
    <property type="entry name" value="ZINC UPTAKE REGULATION PROTEIN"/>
    <property type="match status" value="1"/>
</dbReference>
<evidence type="ECO:0000256" key="5">
    <source>
        <dbReference type="ARBA" id="ARBA00023125"/>
    </source>
</evidence>
<reference evidence="10" key="1">
    <citation type="submission" date="2011-06" db="EMBL/GenBank/DDBJ databases">
        <title>Complete genome sequence of Paenibacillus mucilaginosus KNP414.</title>
        <authorList>
            <person name="Wang J."/>
            <person name="Hu S."/>
            <person name="Hu X."/>
            <person name="Zhang B."/>
            <person name="Dong D."/>
            <person name="Zhang S."/>
            <person name="Zhao K."/>
            <person name="Wu D."/>
        </authorList>
    </citation>
    <scope>NUCLEOTIDE SEQUENCE [LARGE SCALE GENOMIC DNA]</scope>
    <source>
        <strain evidence="10">KNP414</strain>
    </source>
</reference>
<keyword evidence="6" id="KW-0804">Transcription</keyword>